<dbReference type="GO" id="GO:0004497">
    <property type="term" value="F:monooxygenase activity"/>
    <property type="evidence" value="ECO:0007669"/>
    <property type="project" value="UniProtKB-KW"/>
</dbReference>
<accession>A0ABT0G921</accession>
<dbReference type="Gene3D" id="3.30.70.2450">
    <property type="match status" value="1"/>
</dbReference>
<dbReference type="Pfam" id="PF01494">
    <property type="entry name" value="FAD_binding_3"/>
    <property type="match status" value="1"/>
</dbReference>
<dbReference type="PANTHER" id="PTHR43476">
    <property type="entry name" value="3-(3-HYDROXY-PHENYL)PROPIONATE/3-HYDROXYCINNAMIC ACID HYDROXYLASE"/>
    <property type="match status" value="1"/>
</dbReference>
<reference evidence="3 4" key="1">
    <citation type="submission" date="2022-04" db="EMBL/GenBank/DDBJ databases">
        <title>Genome draft of Actinomadura sp. ATCC 31491.</title>
        <authorList>
            <person name="Shi X."/>
            <person name="Du Y."/>
        </authorList>
    </citation>
    <scope>NUCLEOTIDE SEQUENCE [LARGE SCALE GENOMIC DNA]</scope>
    <source>
        <strain evidence="3 4">ATCC 31491</strain>
    </source>
</reference>
<sequence length="398" mass="41995">MDEITTDVCVVGGGPAGLTLSLLLLRSGLGVTLVERSATLERHYRGEILQPGGARVLDRLGALEGARARGACPLSGFRFTAGGVTRLEIDYTRLPGPYNYLLSVPQRHVLAELTERCERLPGFVRLAGAGIGGLLTEEGRVTGVVTSGGRTARVRARCVVGADGRYSKTRRLAGIGQERLDAFEHDLLWFRLELPPAERPGLVRIDRGPGGAVLLHDSYPDRVQIAWVVPHGGYAALAAEGVGPIKDELRAALPRYAAAIDEQITRLADLTLLDVFSGCATAWAADGLVLIGDAAHTHGPLGAQGINLAVQDAALLHPLLVEALADGAPDAGALAAFEIARRPDVEKVLAVQLAQAESMFGDGGPRRSPPADDAITSWIAFGNPGITVRTDLFTVADQ</sequence>
<comment type="caution">
    <text evidence="3">The sequence shown here is derived from an EMBL/GenBank/DDBJ whole genome shotgun (WGS) entry which is preliminary data.</text>
</comment>
<keyword evidence="1" id="KW-0560">Oxidoreductase</keyword>
<dbReference type="EMBL" id="JAKRKC020000003">
    <property type="protein sequence ID" value="MCK2221093.1"/>
    <property type="molecule type" value="Genomic_DNA"/>
</dbReference>
<evidence type="ECO:0000313" key="3">
    <source>
        <dbReference type="EMBL" id="MCK2221093.1"/>
    </source>
</evidence>
<evidence type="ECO:0000313" key="4">
    <source>
        <dbReference type="Proteomes" id="UP001317259"/>
    </source>
</evidence>
<dbReference type="PRINTS" id="PR00420">
    <property type="entry name" value="RNGMNOXGNASE"/>
</dbReference>
<protein>
    <submittedName>
        <fullName evidence="3">FAD-dependent monooxygenase</fullName>
    </submittedName>
</protein>
<dbReference type="InterPro" id="IPR036188">
    <property type="entry name" value="FAD/NAD-bd_sf"/>
</dbReference>
<dbReference type="Proteomes" id="UP001317259">
    <property type="component" value="Unassembled WGS sequence"/>
</dbReference>
<evidence type="ECO:0000259" key="2">
    <source>
        <dbReference type="Pfam" id="PF01494"/>
    </source>
</evidence>
<evidence type="ECO:0000256" key="1">
    <source>
        <dbReference type="ARBA" id="ARBA00023002"/>
    </source>
</evidence>
<dbReference type="InterPro" id="IPR002938">
    <property type="entry name" value="FAD-bd"/>
</dbReference>
<gene>
    <name evidence="3" type="ORF">MF672_045925</name>
</gene>
<dbReference type="SUPFAM" id="SSF51905">
    <property type="entry name" value="FAD/NAD(P)-binding domain"/>
    <property type="match status" value="1"/>
</dbReference>
<dbReference type="PANTHER" id="PTHR43476:SF5">
    <property type="entry name" value="FAD-DEPENDENT MONOOXYGENASE"/>
    <property type="match status" value="1"/>
</dbReference>
<feature type="domain" description="FAD-binding" evidence="2">
    <location>
        <begin position="6"/>
        <end position="349"/>
    </location>
</feature>
<dbReference type="Gene3D" id="3.50.50.60">
    <property type="entry name" value="FAD/NAD(P)-binding domain"/>
    <property type="match status" value="1"/>
</dbReference>
<keyword evidence="3" id="KW-0503">Monooxygenase</keyword>
<name>A0ABT0G921_9ACTN</name>
<organism evidence="3 4">
    <name type="scientific">Actinomadura luzonensis</name>
    <dbReference type="NCBI Taxonomy" id="2805427"/>
    <lineage>
        <taxon>Bacteria</taxon>
        <taxon>Bacillati</taxon>
        <taxon>Actinomycetota</taxon>
        <taxon>Actinomycetes</taxon>
        <taxon>Streptosporangiales</taxon>
        <taxon>Thermomonosporaceae</taxon>
        <taxon>Actinomadura</taxon>
    </lineage>
</organism>
<proteinExistence type="predicted"/>
<dbReference type="RefSeq" id="WP_242380809.1">
    <property type="nucleotide sequence ID" value="NZ_JAKRKC020000003.1"/>
</dbReference>
<keyword evidence="4" id="KW-1185">Reference proteome</keyword>
<dbReference type="InterPro" id="IPR050631">
    <property type="entry name" value="PheA/TfdB_FAD_monoxygenase"/>
</dbReference>